<evidence type="ECO:0000256" key="1">
    <source>
        <dbReference type="ARBA" id="ARBA00004167"/>
    </source>
</evidence>
<dbReference type="InterPro" id="IPR026057">
    <property type="entry name" value="TBL_C"/>
</dbReference>
<dbReference type="EMBL" id="JXTC01000024">
    <property type="protein sequence ID" value="PON98522.1"/>
    <property type="molecule type" value="Genomic_DNA"/>
</dbReference>
<proteinExistence type="inferred from homology"/>
<gene>
    <name evidence="10" type="ORF">TorRG33x02_057560</name>
</gene>
<feature type="chain" id="PRO_5015166866" evidence="7">
    <location>
        <begin position="32"/>
        <end position="385"/>
    </location>
</feature>
<keyword evidence="4" id="KW-0735">Signal-anchor</keyword>
<feature type="domain" description="Trichome birefringence-like N-terminal" evidence="9">
    <location>
        <begin position="58"/>
        <end position="112"/>
    </location>
</feature>
<feature type="domain" description="Trichome birefringence-like C-terminal" evidence="8">
    <location>
        <begin position="113"/>
        <end position="380"/>
    </location>
</feature>
<dbReference type="GO" id="GO:0005794">
    <property type="term" value="C:Golgi apparatus"/>
    <property type="evidence" value="ECO:0007669"/>
    <property type="project" value="TreeGrafter"/>
</dbReference>
<keyword evidence="11" id="KW-1185">Reference proteome</keyword>
<reference evidence="11" key="1">
    <citation type="submission" date="2016-06" db="EMBL/GenBank/DDBJ databases">
        <title>Parallel loss of symbiosis genes in relatives of nitrogen-fixing non-legume Parasponia.</title>
        <authorList>
            <person name="Van Velzen R."/>
            <person name="Holmer R."/>
            <person name="Bu F."/>
            <person name="Rutten L."/>
            <person name="Van Zeijl A."/>
            <person name="Liu W."/>
            <person name="Santuari L."/>
            <person name="Cao Q."/>
            <person name="Sharma T."/>
            <person name="Shen D."/>
            <person name="Roswanjaya Y."/>
            <person name="Wardhani T."/>
            <person name="Kalhor M.S."/>
            <person name="Jansen J."/>
            <person name="Van den Hoogen J."/>
            <person name="Gungor B."/>
            <person name="Hartog M."/>
            <person name="Hontelez J."/>
            <person name="Verver J."/>
            <person name="Yang W.-C."/>
            <person name="Schijlen E."/>
            <person name="Repin R."/>
            <person name="Schilthuizen M."/>
            <person name="Schranz E."/>
            <person name="Heidstra R."/>
            <person name="Miyata K."/>
            <person name="Fedorova E."/>
            <person name="Kohlen W."/>
            <person name="Bisseling T."/>
            <person name="Smit S."/>
            <person name="Geurts R."/>
        </authorList>
    </citation>
    <scope>NUCLEOTIDE SEQUENCE [LARGE SCALE GENOMIC DNA]</scope>
    <source>
        <strain evidence="11">cv. RG33-2</strain>
    </source>
</reference>
<organism evidence="10 11">
    <name type="scientific">Trema orientale</name>
    <name type="common">Charcoal tree</name>
    <name type="synonym">Celtis orientalis</name>
    <dbReference type="NCBI Taxonomy" id="63057"/>
    <lineage>
        <taxon>Eukaryota</taxon>
        <taxon>Viridiplantae</taxon>
        <taxon>Streptophyta</taxon>
        <taxon>Embryophyta</taxon>
        <taxon>Tracheophyta</taxon>
        <taxon>Spermatophyta</taxon>
        <taxon>Magnoliopsida</taxon>
        <taxon>eudicotyledons</taxon>
        <taxon>Gunneridae</taxon>
        <taxon>Pentapetalae</taxon>
        <taxon>rosids</taxon>
        <taxon>fabids</taxon>
        <taxon>Rosales</taxon>
        <taxon>Cannabaceae</taxon>
        <taxon>Trema</taxon>
    </lineage>
</organism>
<sequence>MGQYWCHGFLAPSSILLMVTIIFLEKDYCNASDEKYYNYVMKNILINHGNLEVGNNSSCDFFKGSWVYDNSYPLYDTSSTCPYIEKEFDDCQNNGRPDKAYLKYRWKPTACELPRFNGMEFLRKFKGKKILFVGDSLSLNQWQSLTCMLYASVPQSNFTLTRKGGLSKFFLAEYRVSVILYRSAYLVDIVKENIGRVLKLDSIRNGNAWRGYDMLIFNTWHWWLHKGSKQSWDYVEIGGTLRRDMDRLVAFKEGLTTWSKWVDSNIDPNKTIVFFQGISPTHYRSGAEWNKSKSTTCEGETEPVSGSTYPEGWPPAAAVVDQVLTKMSTPAVRLLNITTLSQLRKDGHPSVYGIGGTKGNDCSHWCLAGVPDTWNELLYAVLFAN</sequence>
<comment type="subcellular location">
    <subcellularLocation>
        <location evidence="1">Membrane</location>
        <topology evidence="1">Single-pass membrane protein</topology>
    </subcellularLocation>
</comment>
<keyword evidence="3" id="KW-0812">Transmembrane</keyword>
<dbReference type="OrthoDB" id="630188at2759"/>
<dbReference type="PANTHER" id="PTHR32285">
    <property type="entry name" value="PROTEIN TRICHOME BIREFRINGENCE-LIKE 9-RELATED"/>
    <property type="match status" value="1"/>
</dbReference>
<evidence type="ECO:0000313" key="10">
    <source>
        <dbReference type="EMBL" id="PON98522.1"/>
    </source>
</evidence>
<dbReference type="Pfam" id="PF13839">
    <property type="entry name" value="PC-Esterase"/>
    <property type="match status" value="1"/>
</dbReference>
<evidence type="ECO:0000313" key="11">
    <source>
        <dbReference type="Proteomes" id="UP000237000"/>
    </source>
</evidence>
<comment type="caution">
    <text evidence="10">The sequence shown here is derived from an EMBL/GenBank/DDBJ whole genome shotgun (WGS) entry which is preliminary data.</text>
</comment>
<feature type="signal peptide" evidence="7">
    <location>
        <begin position="1"/>
        <end position="31"/>
    </location>
</feature>
<evidence type="ECO:0000256" key="7">
    <source>
        <dbReference type="SAM" id="SignalP"/>
    </source>
</evidence>
<name>A0A2P5FL43_TREOI</name>
<keyword evidence="6" id="KW-0472">Membrane</keyword>
<evidence type="ECO:0000256" key="2">
    <source>
        <dbReference type="ARBA" id="ARBA00007727"/>
    </source>
</evidence>
<dbReference type="AlphaFoldDB" id="A0A2P5FL43"/>
<dbReference type="GO" id="GO:0016413">
    <property type="term" value="F:O-acetyltransferase activity"/>
    <property type="evidence" value="ECO:0007669"/>
    <property type="project" value="InterPro"/>
</dbReference>
<evidence type="ECO:0000256" key="5">
    <source>
        <dbReference type="ARBA" id="ARBA00022989"/>
    </source>
</evidence>
<dbReference type="GO" id="GO:0016020">
    <property type="term" value="C:membrane"/>
    <property type="evidence" value="ECO:0007669"/>
    <property type="project" value="UniProtKB-SubCell"/>
</dbReference>
<evidence type="ECO:0000259" key="8">
    <source>
        <dbReference type="Pfam" id="PF13839"/>
    </source>
</evidence>
<dbReference type="InterPro" id="IPR025846">
    <property type="entry name" value="TBL_N"/>
</dbReference>
<keyword evidence="7" id="KW-0732">Signal</keyword>
<comment type="similarity">
    <text evidence="2">Belongs to the PC-esterase family. TBL subfamily.</text>
</comment>
<evidence type="ECO:0000259" key="9">
    <source>
        <dbReference type="Pfam" id="PF14416"/>
    </source>
</evidence>
<accession>A0A2P5FL43</accession>
<dbReference type="InParanoid" id="A0A2P5FL43"/>
<evidence type="ECO:0000256" key="3">
    <source>
        <dbReference type="ARBA" id="ARBA00022692"/>
    </source>
</evidence>
<evidence type="ECO:0000256" key="6">
    <source>
        <dbReference type="ARBA" id="ARBA00023136"/>
    </source>
</evidence>
<dbReference type="InterPro" id="IPR029962">
    <property type="entry name" value="TBL"/>
</dbReference>
<protein>
    <submittedName>
        <fullName evidence="10">Trichome birefringence-like family</fullName>
    </submittedName>
</protein>
<dbReference type="Proteomes" id="UP000237000">
    <property type="component" value="Unassembled WGS sequence"/>
</dbReference>
<dbReference type="Pfam" id="PF14416">
    <property type="entry name" value="PMR5N"/>
    <property type="match status" value="1"/>
</dbReference>
<evidence type="ECO:0000256" key="4">
    <source>
        <dbReference type="ARBA" id="ARBA00022968"/>
    </source>
</evidence>
<dbReference type="PANTHER" id="PTHR32285:SF206">
    <property type="entry name" value="PROTEIN TRICHOME BIREFRINGENCE-LIKE 37"/>
    <property type="match status" value="1"/>
</dbReference>
<keyword evidence="5" id="KW-1133">Transmembrane helix</keyword>